<evidence type="ECO:0000313" key="4">
    <source>
        <dbReference type="Proteomes" id="UP000626220"/>
    </source>
</evidence>
<feature type="compositionally biased region" description="Polar residues" evidence="1">
    <location>
        <begin position="124"/>
        <end position="136"/>
    </location>
</feature>
<proteinExistence type="predicted"/>
<sequence length="190" mass="19813">MMKPLRTTLVSAAMLALAVPAPLLAQSPAGALLTFIIPAGKFGSNNYTNTMVSSFAAAKKFCGALDKAYQVDCLAERIGEIAKDIPADSDYAEVRSILTKTSEDMAALARANRDSALPRAKATSGATQTSRPLTPVSQASADATNAQAAAILDATTTLLLRSPDDESGKKLHYARIAEALGSNKTLLRSA</sequence>
<keyword evidence="2" id="KW-0732">Signal</keyword>
<name>A0A8J3M9P2_9RHOB</name>
<keyword evidence="4" id="KW-1185">Reference proteome</keyword>
<dbReference type="EMBL" id="BNCJ01000020">
    <property type="protein sequence ID" value="GHF67673.1"/>
    <property type="molecule type" value="Genomic_DNA"/>
</dbReference>
<evidence type="ECO:0000256" key="2">
    <source>
        <dbReference type="SAM" id="SignalP"/>
    </source>
</evidence>
<feature type="region of interest" description="Disordered" evidence="1">
    <location>
        <begin position="114"/>
        <end position="139"/>
    </location>
</feature>
<reference evidence="3" key="2">
    <citation type="submission" date="2020-09" db="EMBL/GenBank/DDBJ databases">
        <authorList>
            <person name="Sun Q."/>
            <person name="Kim S."/>
        </authorList>
    </citation>
    <scope>NUCLEOTIDE SEQUENCE</scope>
    <source>
        <strain evidence="3">KCTC 42650</strain>
    </source>
</reference>
<organism evidence="3 4">
    <name type="scientific">Seohaeicola zhoushanensis</name>
    <dbReference type="NCBI Taxonomy" id="1569283"/>
    <lineage>
        <taxon>Bacteria</taxon>
        <taxon>Pseudomonadati</taxon>
        <taxon>Pseudomonadota</taxon>
        <taxon>Alphaproteobacteria</taxon>
        <taxon>Rhodobacterales</taxon>
        <taxon>Roseobacteraceae</taxon>
        <taxon>Seohaeicola</taxon>
    </lineage>
</organism>
<feature type="signal peptide" evidence="2">
    <location>
        <begin position="1"/>
        <end position="25"/>
    </location>
</feature>
<reference evidence="3" key="1">
    <citation type="journal article" date="2014" name="Int. J. Syst. Evol. Microbiol.">
        <title>Complete genome sequence of Corynebacterium casei LMG S-19264T (=DSM 44701T), isolated from a smear-ripened cheese.</title>
        <authorList>
            <consortium name="US DOE Joint Genome Institute (JGI-PGF)"/>
            <person name="Walter F."/>
            <person name="Albersmeier A."/>
            <person name="Kalinowski J."/>
            <person name="Ruckert C."/>
        </authorList>
    </citation>
    <scope>NUCLEOTIDE SEQUENCE</scope>
    <source>
        <strain evidence="3">KCTC 42650</strain>
    </source>
</reference>
<dbReference type="RefSeq" id="WP_189682241.1">
    <property type="nucleotide sequence ID" value="NZ_BNCJ01000020.1"/>
</dbReference>
<protein>
    <submittedName>
        <fullName evidence="3">Uncharacterized protein</fullName>
    </submittedName>
</protein>
<dbReference type="Proteomes" id="UP000626220">
    <property type="component" value="Unassembled WGS sequence"/>
</dbReference>
<gene>
    <name evidence="3" type="ORF">GCM10017056_43550</name>
</gene>
<evidence type="ECO:0000256" key="1">
    <source>
        <dbReference type="SAM" id="MobiDB-lite"/>
    </source>
</evidence>
<accession>A0A8J3M9P2</accession>
<evidence type="ECO:0000313" key="3">
    <source>
        <dbReference type="EMBL" id="GHF67673.1"/>
    </source>
</evidence>
<dbReference type="AlphaFoldDB" id="A0A8J3M9P2"/>
<comment type="caution">
    <text evidence="3">The sequence shown here is derived from an EMBL/GenBank/DDBJ whole genome shotgun (WGS) entry which is preliminary data.</text>
</comment>
<feature type="chain" id="PRO_5035308938" evidence="2">
    <location>
        <begin position="26"/>
        <end position="190"/>
    </location>
</feature>